<keyword evidence="1" id="KW-0813">Transport</keyword>
<protein>
    <recommendedName>
        <fullName evidence="7">ABC transporter domain-containing protein</fullName>
    </recommendedName>
</protein>
<dbReference type="SMART" id="SM00382">
    <property type="entry name" value="AAA"/>
    <property type="match status" value="1"/>
</dbReference>
<dbReference type="EMBL" id="JBJQOH010000001">
    <property type="protein sequence ID" value="KAL3700959.1"/>
    <property type="molecule type" value="Genomic_DNA"/>
</dbReference>
<dbReference type="PANTHER" id="PTHR43499:SF1">
    <property type="entry name" value="ABC TRANSPORTER I FAMILY MEMBER 1"/>
    <property type="match status" value="1"/>
</dbReference>
<organism evidence="8 9">
    <name type="scientific">Riccia sorocarpa</name>
    <dbReference type="NCBI Taxonomy" id="122646"/>
    <lineage>
        <taxon>Eukaryota</taxon>
        <taxon>Viridiplantae</taxon>
        <taxon>Streptophyta</taxon>
        <taxon>Embryophyta</taxon>
        <taxon>Marchantiophyta</taxon>
        <taxon>Marchantiopsida</taxon>
        <taxon>Marchantiidae</taxon>
        <taxon>Marchantiales</taxon>
        <taxon>Ricciaceae</taxon>
        <taxon>Riccia</taxon>
    </lineage>
</organism>
<dbReference type="NCBIfam" id="TIGR01189">
    <property type="entry name" value="ccmA"/>
    <property type="match status" value="1"/>
</dbReference>
<dbReference type="InterPro" id="IPR005895">
    <property type="entry name" value="ABC_transptr_haem_export_CcmA"/>
</dbReference>
<keyword evidence="2" id="KW-0547">Nucleotide-binding</keyword>
<evidence type="ECO:0000256" key="2">
    <source>
        <dbReference type="ARBA" id="ARBA00022741"/>
    </source>
</evidence>
<dbReference type="InterPro" id="IPR017871">
    <property type="entry name" value="ABC_transporter-like_CS"/>
</dbReference>
<evidence type="ECO:0000256" key="5">
    <source>
        <dbReference type="ARBA" id="ARBA00022967"/>
    </source>
</evidence>
<evidence type="ECO:0000256" key="4">
    <source>
        <dbReference type="ARBA" id="ARBA00022840"/>
    </source>
</evidence>
<evidence type="ECO:0000256" key="3">
    <source>
        <dbReference type="ARBA" id="ARBA00022748"/>
    </source>
</evidence>
<evidence type="ECO:0000256" key="1">
    <source>
        <dbReference type="ARBA" id="ARBA00022448"/>
    </source>
</evidence>
<dbReference type="GO" id="GO:0017004">
    <property type="term" value="P:cytochrome complex assembly"/>
    <property type="evidence" value="ECO:0007669"/>
    <property type="project" value="UniProtKB-KW"/>
</dbReference>
<keyword evidence="6" id="KW-0472">Membrane</keyword>
<feature type="domain" description="ABC transporter" evidence="7">
    <location>
        <begin position="1"/>
        <end position="223"/>
    </location>
</feature>
<dbReference type="SUPFAM" id="SSF52540">
    <property type="entry name" value="P-loop containing nucleoside triphosphate hydrolases"/>
    <property type="match status" value="1"/>
</dbReference>
<dbReference type="PROSITE" id="PS50893">
    <property type="entry name" value="ABC_TRANSPORTER_2"/>
    <property type="match status" value="1"/>
</dbReference>
<dbReference type="AlphaFoldDB" id="A0ABD3ICZ5"/>
<accession>A0ABD3ICZ5</accession>
<dbReference type="PROSITE" id="PS00211">
    <property type="entry name" value="ABC_TRANSPORTER_1"/>
    <property type="match status" value="1"/>
</dbReference>
<evidence type="ECO:0000313" key="8">
    <source>
        <dbReference type="EMBL" id="KAL3700959.1"/>
    </source>
</evidence>
<keyword evidence="4" id="KW-0067">ATP-binding</keyword>
<gene>
    <name evidence="8" type="ORF">R1sor_018981</name>
</gene>
<dbReference type="Pfam" id="PF00005">
    <property type="entry name" value="ABC_tran"/>
    <property type="match status" value="1"/>
</dbReference>
<dbReference type="Proteomes" id="UP001633002">
    <property type="component" value="Unassembled WGS sequence"/>
</dbReference>
<proteinExistence type="predicted"/>
<keyword evidence="9" id="KW-1185">Reference proteome</keyword>
<dbReference type="InterPro" id="IPR003439">
    <property type="entry name" value="ABC_transporter-like_ATP-bd"/>
</dbReference>
<evidence type="ECO:0000259" key="7">
    <source>
        <dbReference type="PROSITE" id="PS50893"/>
    </source>
</evidence>
<keyword evidence="5" id="KW-1278">Translocase</keyword>
<dbReference type="PANTHER" id="PTHR43499">
    <property type="entry name" value="ABC TRANSPORTER I FAMILY MEMBER 1"/>
    <property type="match status" value="1"/>
</dbReference>
<evidence type="ECO:0000256" key="6">
    <source>
        <dbReference type="ARBA" id="ARBA00023136"/>
    </source>
</evidence>
<name>A0ABD3ICZ5_9MARC</name>
<keyword evidence="3" id="KW-0201">Cytochrome c-type biogenesis</keyword>
<sequence length="223" mass="24591">MRSPPVPRLVASRVACMRSGRVVIRDVNMTLHEGGAMLLTGPNGSGKSTFLRLLAGFIKPSAGQLLWDGHDLSSPGLYDVYRTQVHLVGSKDAIKPQMSVYENVHFWELLEGLEGGTKPALEYMGIGHYADRDGAVLSLGQRKRLQLARLLAIPRPLWLLDEPSVGLDSQGVQLLEQMIHSHRKEGGMALVATHVPVGLQDYQNLKFPARYYSCLLPPIGRFV</sequence>
<dbReference type="Gene3D" id="3.40.50.300">
    <property type="entry name" value="P-loop containing nucleotide triphosphate hydrolases"/>
    <property type="match status" value="1"/>
</dbReference>
<evidence type="ECO:0000313" key="9">
    <source>
        <dbReference type="Proteomes" id="UP001633002"/>
    </source>
</evidence>
<dbReference type="GO" id="GO:0005524">
    <property type="term" value="F:ATP binding"/>
    <property type="evidence" value="ECO:0007669"/>
    <property type="project" value="UniProtKB-KW"/>
</dbReference>
<dbReference type="InterPro" id="IPR027417">
    <property type="entry name" value="P-loop_NTPase"/>
</dbReference>
<comment type="caution">
    <text evidence="8">The sequence shown here is derived from an EMBL/GenBank/DDBJ whole genome shotgun (WGS) entry which is preliminary data.</text>
</comment>
<reference evidence="8 9" key="1">
    <citation type="submission" date="2024-09" db="EMBL/GenBank/DDBJ databases">
        <title>Chromosome-scale assembly of Riccia sorocarpa.</title>
        <authorList>
            <person name="Paukszto L."/>
        </authorList>
    </citation>
    <scope>NUCLEOTIDE SEQUENCE [LARGE SCALE GENOMIC DNA]</scope>
    <source>
        <strain evidence="8">LP-2024</strain>
        <tissue evidence="8">Aerial parts of the thallus</tissue>
    </source>
</reference>
<dbReference type="InterPro" id="IPR003593">
    <property type="entry name" value="AAA+_ATPase"/>
</dbReference>